<reference evidence="1 2" key="1">
    <citation type="journal article" date="2016" name="Int. J. Syst. Evol. Microbiol.">
        <title>Pseudaminobacter manganicus sp. nov., isolated from sludge of a manganese mine.</title>
        <authorList>
            <person name="Li J."/>
            <person name="Huang J."/>
            <person name="Liao S."/>
            <person name="Wang G."/>
        </authorList>
    </citation>
    <scope>NUCLEOTIDE SEQUENCE [LARGE SCALE GENOMIC DNA]</scope>
    <source>
        <strain evidence="1 2">JH-7</strain>
    </source>
</reference>
<dbReference type="Proteomes" id="UP000191905">
    <property type="component" value="Unassembled WGS sequence"/>
</dbReference>
<evidence type="ECO:0000313" key="1">
    <source>
        <dbReference type="EMBL" id="OQM74171.1"/>
    </source>
</evidence>
<protein>
    <submittedName>
        <fullName evidence="1">Uncharacterized protein</fullName>
    </submittedName>
</protein>
<accession>A0A1V8RLT6</accession>
<dbReference type="EMBL" id="MDET01000035">
    <property type="protein sequence ID" value="OQM74171.1"/>
    <property type="molecule type" value="Genomic_DNA"/>
</dbReference>
<organism evidence="1 2">
    <name type="scientific">Manganibacter manganicus</name>
    <dbReference type="NCBI Taxonomy" id="1873176"/>
    <lineage>
        <taxon>Bacteria</taxon>
        <taxon>Pseudomonadati</taxon>
        <taxon>Pseudomonadota</taxon>
        <taxon>Alphaproteobacteria</taxon>
        <taxon>Hyphomicrobiales</taxon>
        <taxon>Phyllobacteriaceae</taxon>
        <taxon>Manganibacter</taxon>
    </lineage>
</organism>
<dbReference type="STRING" id="1873176.BFN67_22310"/>
<keyword evidence="2" id="KW-1185">Reference proteome</keyword>
<proteinExistence type="predicted"/>
<gene>
    <name evidence="1" type="ORF">BFN67_22310</name>
</gene>
<comment type="caution">
    <text evidence="1">The sequence shown here is derived from an EMBL/GenBank/DDBJ whole genome shotgun (WGS) entry which is preliminary data.</text>
</comment>
<dbReference type="AlphaFoldDB" id="A0A1V8RLT6"/>
<name>A0A1V8RLT6_9HYPH</name>
<sequence length="75" mass="8217">MIVGEEAFVERKLAGRALMKELLTLVQLQQEGDAIIASIGGFDLEYCGQRFCKDGYRYTTTLMRTALGLADLAAA</sequence>
<evidence type="ECO:0000313" key="2">
    <source>
        <dbReference type="Proteomes" id="UP000191905"/>
    </source>
</evidence>